<protein>
    <submittedName>
        <fullName evidence="1">Uncharacterized protein</fullName>
    </submittedName>
</protein>
<dbReference type="Proteomes" id="UP000245383">
    <property type="component" value="Unassembled WGS sequence"/>
</dbReference>
<comment type="caution">
    <text evidence="1">The sequence shown here is derived from an EMBL/GenBank/DDBJ whole genome shotgun (WGS) entry which is preliminary data.</text>
</comment>
<keyword evidence="2" id="KW-1185">Reference proteome</keyword>
<dbReference type="AlphaFoldDB" id="A0A2T9YN46"/>
<gene>
    <name evidence="1" type="ORF">BB561_003058</name>
</gene>
<evidence type="ECO:0000313" key="1">
    <source>
        <dbReference type="EMBL" id="PVU93760.1"/>
    </source>
</evidence>
<name>A0A2T9YN46_9FUNG</name>
<dbReference type="STRING" id="133385.A0A2T9YN46"/>
<accession>A0A2T9YN46</accession>
<dbReference type="EMBL" id="MBFR01000116">
    <property type="protein sequence ID" value="PVU93760.1"/>
    <property type="molecule type" value="Genomic_DNA"/>
</dbReference>
<proteinExistence type="predicted"/>
<organism evidence="1 2">
    <name type="scientific">Smittium simulii</name>
    <dbReference type="NCBI Taxonomy" id="133385"/>
    <lineage>
        <taxon>Eukaryota</taxon>
        <taxon>Fungi</taxon>
        <taxon>Fungi incertae sedis</taxon>
        <taxon>Zoopagomycota</taxon>
        <taxon>Kickxellomycotina</taxon>
        <taxon>Harpellomycetes</taxon>
        <taxon>Harpellales</taxon>
        <taxon>Legeriomycetaceae</taxon>
        <taxon>Smittium</taxon>
    </lineage>
</organism>
<reference evidence="1 2" key="1">
    <citation type="journal article" date="2018" name="MBio">
        <title>Comparative Genomics Reveals the Core Gene Toolbox for the Fungus-Insect Symbiosis.</title>
        <authorList>
            <person name="Wang Y."/>
            <person name="Stata M."/>
            <person name="Wang W."/>
            <person name="Stajich J.E."/>
            <person name="White M.M."/>
            <person name="Moncalvo J.M."/>
        </authorList>
    </citation>
    <scope>NUCLEOTIDE SEQUENCE [LARGE SCALE GENOMIC DNA]</scope>
    <source>
        <strain evidence="1 2">SWE-8-4</strain>
    </source>
</reference>
<evidence type="ECO:0000313" key="2">
    <source>
        <dbReference type="Proteomes" id="UP000245383"/>
    </source>
</evidence>
<sequence length="125" mass="13896">MKTTFSITAIVLVLSSITAINGTICIMALLNQQAELSAALRDTGLENLNCRSNTVYRYCAIDKKKELTTVSCYLEGKLGRDEGQLFINNDPNNTGKWCDEIFNGKRILIVDIQKYIIKCVDDALA</sequence>